<feature type="region of interest" description="Disordered" evidence="1">
    <location>
        <begin position="94"/>
        <end position="198"/>
    </location>
</feature>
<sequence length="198" mass="20492">MGCGASIQQPPGASPIYVEWSKASRDPAQDLPLSDWDREEVSGWFQRLVPGVQAYGAQLLPEEGYVVATWTLSYLVEKGVPAADARRIIAYRDRAMQQQQQQQQQSQQQSAARQPLRSSQSPSSSIATPAVGPPSATASPSRRGEEDAGDATVDGGGEGGGAGGRGGGAGAESGQQGGGASRPAVGERDPTAEGRSKT</sequence>
<dbReference type="Proteomes" id="UP000613740">
    <property type="component" value="Unassembled WGS sequence"/>
</dbReference>
<dbReference type="AlphaFoldDB" id="A0A835S9Q9"/>
<feature type="compositionally biased region" description="Low complexity" evidence="1">
    <location>
        <begin position="97"/>
        <end position="125"/>
    </location>
</feature>
<name>A0A835S9Q9_9CHLO</name>
<dbReference type="OrthoDB" id="539810at2759"/>
<feature type="compositionally biased region" description="Basic and acidic residues" evidence="1">
    <location>
        <begin position="185"/>
        <end position="198"/>
    </location>
</feature>
<proteinExistence type="predicted"/>
<gene>
    <name evidence="2" type="ORF">HYH02_015349</name>
</gene>
<evidence type="ECO:0000313" key="2">
    <source>
        <dbReference type="EMBL" id="KAG2423322.1"/>
    </source>
</evidence>
<reference evidence="2" key="1">
    <citation type="journal article" date="2020" name="bioRxiv">
        <title>Comparative genomics of Chlamydomonas.</title>
        <authorList>
            <person name="Craig R.J."/>
            <person name="Hasan A.R."/>
            <person name="Ness R.W."/>
            <person name="Keightley P.D."/>
        </authorList>
    </citation>
    <scope>NUCLEOTIDE SEQUENCE</scope>
    <source>
        <strain evidence="2">CCAP 11/173</strain>
    </source>
</reference>
<organism evidence="2 3">
    <name type="scientific">Chlamydomonas schloesseri</name>
    <dbReference type="NCBI Taxonomy" id="2026947"/>
    <lineage>
        <taxon>Eukaryota</taxon>
        <taxon>Viridiplantae</taxon>
        <taxon>Chlorophyta</taxon>
        <taxon>core chlorophytes</taxon>
        <taxon>Chlorophyceae</taxon>
        <taxon>CS clade</taxon>
        <taxon>Chlamydomonadales</taxon>
        <taxon>Chlamydomonadaceae</taxon>
        <taxon>Chlamydomonas</taxon>
    </lineage>
</organism>
<dbReference type="EMBL" id="JAEHOD010000152">
    <property type="protein sequence ID" value="KAG2423322.1"/>
    <property type="molecule type" value="Genomic_DNA"/>
</dbReference>
<accession>A0A835S9Q9</accession>
<feature type="compositionally biased region" description="Gly residues" evidence="1">
    <location>
        <begin position="154"/>
        <end position="180"/>
    </location>
</feature>
<feature type="non-terminal residue" evidence="2">
    <location>
        <position position="198"/>
    </location>
</feature>
<comment type="caution">
    <text evidence="2">The sequence shown here is derived from an EMBL/GenBank/DDBJ whole genome shotgun (WGS) entry which is preliminary data.</text>
</comment>
<evidence type="ECO:0000313" key="3">
    <source>
        <dbReference type="Proteomes" id="UP000613740"/>
    </source>
</evidence>
<protein>
    <submittedName>
        <fullName evidence="2">Uncharacterized protein</fullName>
    </submittedName>
</protein>
<keyword evidence="3" id="KW-1185">Reference proteome</keyword>
<evidence type="ECO:0000256" key="1">
    <source>
        <dbReference type="SAM" id="MobiDB-lite"/>
    </source>
</evidence>